<dbReference type="KEGG" id="sper:EW093_13495"/>
<evidence type="ECO:0000259" key="1">
    <source>
        <dbReference type="Pfam" id="PF23019"/>
    </source>
</evidence>
<dbReference type="CDD" id="cd10931">
    <property type="entry name" value="CE4_u7"/>
    <property type="match status" value="1"/>
</dbReference>
<proteinExistence type="predicted"/>
<keyword evidence="3" id="KW-1185">Reference proteome</keyword>
<protein>
    <recommendedName>
        <fullName evidence="1">DUF7033 domain-containing protein</fullName>
    </recommendedName>
</protein>
<dbReference type="AlphaFoldDB" id="A0A5C1QHF6"/>
<reference evidence="2 3" key="2">
    <citation type="submission" date="2019-09" db="EMBL/GenBank/DDBJ databases">
        <title>Complete Genome Sequence and Methylome Analysis of free living Spirochaetas.</title>
        <authorList>
            <person name="Leshcheva N."/>
            <person name="Mikheeva N."/>
        </authorList>
    </citation>
    <scope>NUCLEOTIDE SEQUENCE [LARGE SCALE GENOMIC DNA]</scope>
    <source>
        <strain evidence="2 3">P</strain>
    </source>
</reference>
<evidence type="ECO:0000313" key="3">
    <source>
        <dbReference type="Proteomes" id="UP000323824"/>
    </source>
</evidence>
<gene>
    <name evidence="2" type="ORF">EW093_13495</name>
</gene>
<evidence type="ECO:0000313" key="2">
    <source>
        <dbReference type="EMBL" id="QEN05682.1"/>
    </source>
</evidence>
<organism evidence="2 3">
    <name type="scientific">Thiospirochaeta perfilievii</name>
    <dbReference type="NCBI Taxonomy" id="252967"/>
    <lineage>
        <taxon>Bacteria</taxon>
        <taxon>Pseudomonadati</taxon>
        <taxon>Spirochaetota</taxon>
        <taxon>Spirochaetia</taxon>
        <taxon>Spirochaetales</taxon>
        <taxon>Spirochaetaceae</taxon>
        <taxon>Thiospirochaeta</taxon>
    </lineage>
</organism>
<dbReference type="EMBL" id="CP035807">
    <property type="protein sequence ID" value="QEN05682.1"/>
    <property type="molecule type" value="Genomic_DNA"/>
</dbReference>
<dbReference type="InterPro" id="IPR054297">
    <property type="entry name" value="DUF7033"/>
</dbReference>
<dbReference type="Pfam" id="PF23019">
    <property type="entry name" value="DUF7033"/>
    <property type="match status" value="1"/>
</dbReference>
<dbReference type="SUPFAM" id="SSF88713">
    <property type="entry name" value="Glycoside hydrolase/deacetylase"/>
    <property type="match status" value="1"/>
</dbReference>
<feature type="domain" description="DUF7033" evidence="1">
    <location>
        <begin position="99"/>
        <end position="183"/>
    </location>
</feature>
<dbReference type="Gene3D" id="3.20.20.370">
    <property type="entry name" value="Glycoside hydrolase/deacetylase"/>
    <property type="match status" value="1"/>
</dbReference>
<dbReference type="GO" id="GO:0005975">
    <property type="term" value="P:carbohydrate metabolic process"/>
    <property type="evidence" value="ECO:0007669"/>
    <property type="project" value="InterPro"/>
</dbReference>
<dbReference type="InterPro" id="IPR011330">
    <property type="entry name" value="Glyco_hydro/deAcase_b/a-brl"/>
</dbReference>
<name>A0A5C1QHF6_9SPIO</name>
<dbReference type="Proteomes" id="UP000323824">
    <property type="component" value="Chromosome"/>
</dbReference>
<dbReference type="RefSeq" id="WP_149568916.1">
    <property type="nucleotide sequence ID" value="NZ_CP035807.1"/>
</dbReference>
<sequence length="431" mass="50354">MIRVEGPDNNRVQREYICHVLFNEILGIEYTFTPSNKDSWTIGFDNGLIIIPDLLKDKYNKEDIPKVVNFYELPFTPEKDIPGIFTHGEYNRSGNVVTLPIDIFSSSFFMLSRWEESVLSDLAPNGRFSATDSLSYKNNFLDRPVVNEYITWIWNILVELGYSSIKEEKNWELVTTHDIDMIRFHRVKRYLGDIVKHASIKRFLGRLMLLGSNPWDSFDWIMDLSERAGIKSHFYLLVGGKDRMDRDFNLKDPLIRNIIDKIKRRGHIVGIHPSYSSAIEKKQWLLELDKAKTFTNCNIVEGRQHYLRWLPKSTLTMWEEGNMELDSTLGYHNAPGYRCGTGNIFTLFNLEKNRPSTVKERPLIFMDGTFRDYLKVTPEKSLDYFKLFKEKSVKYSMPLTILFHNSSFDRLTWAGWDSLYTSILNLSGGKK</sequence>
<reference evidence="2 3" key="1">
    <citation type="submission" date="2019-02" db="EMBL/GenBank/DDBJ databases">
        <authorList>
            <person name="Fomenkov A."/>
            <person name="Dubinina G."/>
            <person name="Grabovich M."/>
            <person name="Vincze T."/>
            <person name="Roberts R.J."/>
        </authorList>
    </citation>
    <scope>NUCLEOTIDE SEQUENCE [LARGE SCALE GENOMIC DNA]</scope>
    <source>
        <strain evidence="2 3">P</strain>
    </source>
</reference>
<accession>A0A5C1QHF6</accession>
<dbReference type="OrthoDB" id="1550751at2"/>